<organism evidence="2">
    <name type="scientific">Oryza brachyantha</name>
    <name type="common">malo sina</name>
    <dbReference type="NCBI Taxonomy" id="4533"/>
    <lineage>
        <taxon>Eukaryota</taxon>
        <taxon>Viridiplantae</taxon>
        <taxon>Streptophyta</taxon>
        <taxon>Embryophyta</taxon>
        <taxon>Tracheophyta</taxon>
        <taxon>Spermatophyta</taxon>
        <taxon>Magnoliopsida</taxon>
        <taxon>Liliopsida</taxon>
        <taxon>Poales</taxon>
        <taxon>Poaceae</taxon>
        <taxon>BOP clade</taxon>
        <taxon>Oryzoideae</taxon>
        <taxon>Oryzeae</taxon>
        <taxon>Oryzinae</taxon>
        <taxon>Oryza</taxon>
    </lineage>
</organism>
<protein>
    <submittedName>
        <fullName evidence="2">Uncharacterized protein</fullName>
    </submittedName>
</protein>
<feature type="region of interest" description="Disordered" evidence="1">
    <location>
        <begin position="1"/>
        <end position="20"/>
    </location>
</feature>
<name>J3NBV0_ORYBR</name>
<dbReference type="EnsemblPlants" id="OB12G14580.1">
    <property type="protein sequence ID" value="OB12G14580.1"/>
    <property type="gene ID" value="OB12G14580"/>
</dbReference>
<dbReference type="Gramene" id="OB12G14580.1">
    <property type="protein sequence ID" value="OB12G14580.1"/>
    <property type="gene ID" value="OB12G14580"/>
</dbReference>
<dbReference type="OMA" id="FRRSQHE"/>
<sequence>MSGYKSLLQRELDDDSSSDDDDYFIIAAARIVQMYSGQTRRPGGSVPGHLVIYRDREGGYERMFQDYLADNPTYGPHLFRRR</sequence>
<reference evidence="2" key="1">
    <citation type="journal article" date="2013" name="Nat. Commun.">
        <title>Whole-genome sequencing of Oryza brachyantha reveals mechanisms underlying Oryza genome evolution.</title>
        <authorList>
            <person name="Chen J."/>
            <person name="Huang Q."/>
            <person name="Gao D."/>
            <person name="Wang J."/>
            <person name="Lang Y."/>
            <person name="Liu T."/>
            <person name="Li B."/>
            <person name="Bai Z."/>
            <person name="Luis Goicoechea J."/>
            <person name="Liang C."/>
            <person name="Chen C."/>
            <person name="Zhang W."/>
            <person name="Sun S."/>
            <person name="Liao Y."/>
            <person name="Zhang X."/>
            <person name="Yang L."/>
            <person name="Song C."/>
            <person name="Wang M."/>
            <person name="Shi J."/>
            <person name="Liu G."/>
            <person name="Liu J."/>
            <person name="Zhou H."/>
            <person name="Zhou W."/>
            <person name="Yu Q."/>
            <person name="An N."/>
            <person name="Chen Y."/>
            <person name="Cai Q."/>
            <person name="Wang B."/>
            <person name="Liu B."/>
            <person name="Min J."/>
            <person name="Huang Y."/>
            <person name="Wu H."/>
            <person name="Li Z."/>
            <person name="Zhang Y."/>
            <person name="Yin Y."/>
            <person name="Song W."/>
            <person name="Jiang J."/>
            <person name="Jackson S.A."/>
            <person name="Wing R.A."/>
            <person name="Wang J."/>
            <person name="Chen M."/>
        </authorList>
    </citation>
    <scope>NUCLEOTIDE SEQUENCE [LARGE SCALE GENOMIC DNA]</scope>
    <source>
        <strain evidence="2">cv. IRGC 101232</strain>
    </source>
</reference>
<evidence type="ECO:0000256" key="1">
    <source>
        <dbReference type="SAM" id="MobiDB-lite"/>
    </source>
</evidence>
<accession>J3NBV0</accession>
<keyword evidence="3" id="KW-1185">Reference proteome</keyword>
<evidence type="ECO:0000313" key="2">
    <source>
        <dbReference type="EnsemblPlants" id="OB12G14580.1"/>
    </source>
</evidence>
<dbReference type="HOGENOM" id="CLU_176559_1_0_1"/>
<evidence type="ECO:0000313" key="3">
    <source>
        <dbReference type="Proteomes" id="UP000006038"/>
    </source>
</evidence>
<dbReference type="Proteomes" id="UP000006038">
    <property type="component" value="Chromosome 12"/>
</dbReference>
<proteinExistence type="predicted"/>
<reference evidence="2" key="2">
    <citation type="submission" date="2013-04" db="UniProtKB">
        <authorList>
            <consortium name="EnsemblPlants"/>
        </authorList>
    </citation>
    <scope>IDENTIFICATION</scope>
</reference>
<dbReference type="AlphaFoldDB" id="J3NBV0"/>